<sequence>MITKSFNHKSFEALTTSQLQKYREKIKSLERENEVLKKKNSDLIETNKSLYKELEKVKLPESSYNYSKKISEELEVKKKKLAECEENIEFFKKHIAFLVDENAKSSESYAEEIKNLKSQLEIFDEMPNISAICNMKENISKQSKEIILLKRNNKLLENIIEKIKDEVLKAQTNETENFQKLNSQLNALRNALDQEKMKSLKLIEENAYFKARCKNTNYELENIKKKHARSESYSKLLS</sequence>
<dbReference type="Proteomes" id="UP000187209">
    <property type="component" value="Unassembled WGS sequence"/>
</dbReference>
<gene>
    <name evidence="2" type="ORF">SteCoe_31201</name>
</gene>
<keyword evidence="3" id="KW-1185">Reference proteome</keyword>
<dbReference type="AlphaFoldDB" id="A0A1R2B1U5"/>
<comment type="caution">
    <text evidence="2">The sequence shown here is derived from an EMBL/GenBank/DDBJ whole genome shotgun (WGS) entry which is preliminary data.</text>
</comment>
<evidence type="ECO:0000313" key="2">
    <source>
        <dbReference type="EMBL" id="OMJ70752.1"/>
    </source>
</evidence>
<keyword evidence="1" id="KW-0175">Coiled coil</keyword>
<organism evidence="2 3">
    <name type="scientific">Stentor coeruleus</name>
    <dbReference type="NCBI Taxonomy" id="5963"/>
    <lineage>
        <taxon>Eukaryota</taxon>
        <taxon>Sar</taxon>
        <taxon>Alveolata</taxon>
        <taxon>Ciliophora</taxon>
        <taxon>Postciliodesmatophora</taxon>
        <taxon>Heterotrichea</taxon>
        <taxon>Heterotrichida</taxon>
        <taxon>Stentoridae</taxon>
        <taxon>Stentor</taxon>
    </lineage>
</organism>
<accession>A0A1R2B1U5</accession>
<protein>
    <submittedName>
        <fullName evidence="2">Uncharacterized protein</fullName>
    </submittedName>
</protein>
<proteinExistence type="predicted"/>
<feature type="coiled-coil region" evidence="1">
    <location>
        <begin position="12"/>
        <end position="205"/>
    </location>
</feature>
<name>A0A1R2B1U5_9CILI</name>
<evidence type="ECO:0000256" key="1">
    <source>
        <dbReference type="SAM" id="Coils"/>
    </source>
</evidence>
<reference evidence="2 3" key="1">
    <citation type="submission" date="2016-11" db="EMBL/GenBank/DDBJ databases">
        <title>The macronuclear genome of Stentor coeruleus: a giant cell with tiny introns.</title>
        <authorList>
            <person name="Slabodnick M."/>
            <person name="Ruby J.G."/>
            <person name="Reiff S.B."/>
            <person name="Swart E.C."/>
            <person name="Gosai S."/>
            <person name="Prabakaran S."/>
            <person name="Witkowska E."/>
            <person name="Larue G.E."/>
            <person name="Fisher S."/>
            <person name="Freeman R.M."/>
            <person name="Gunawardena J."/>
            <person name="Chu W."/>
            <person name="Stover N.A."/>
            <person name="Gregory B.D."/>
            <person name="Nowacki M."/>
            <person name="Derisi J."/>
            <person name="Roy S.W."/>
            <person name="Marshall W.F."/>
            <person name="Sood P."/>
        </authorList>
    </citation>
    <scope>NUCLEOTIDE SEQUENCE [LARGE SCALE GENOMIC DNA]</scope>
    <source>
        <strain evidence="2">WM001</strain>
    </source>
</reference>
<evidence type="ECO:0000313" key="3">
    <source>
        <dbReference type="Proteomes" id="UP000187209"/>
    </source>
</evidence>
<dbReference type="EMBL" id="MPUH01001057">
    <property type="protein sequence ID" value="OMJ70752.1"/>
    <property type="molecule type" value="Genomic_DNA"/>
</dbReference>